<dbReference type="EMBL" id="CAXITT010000804">
    <property type="protein sequence ID" value="CAL1546385.1"/>
    <property type="molecule type" value="Genomic_DNA"/>
</dbReference>
<evidence type="ECO:0000256" key="4">
    <source>
        <dbReference type="ARBA" id="ARBA00023125"/>
    </source>
</evidence>
<dbReference type="InterPro" id="IPR036390">
    <property type="entry name" value="WH_DNA-bd_sf"/>
</dbReference>
<dbReference type="GO" id="GO:0006334">
    <property type="term" value="P:nucleosome assembly"/>
    <property type="evidence" value="ECO:0007669"/>
    <property type="project" value="InterPro"/>
</dbReference>
<dbReference type="SUPFAM" id="SSF46785">
    <property type="entry name" value="Winged helix' DNA-binding domain"/>
    <property type="match status" value="1"/>
</dbReference>
<proteinExistence type="predicted"/>
<dbReference type="InterPro" id="IPR005818">
    <property type="entry name" value="Histone_H1/H5_H15"/>
</dbReference>
<evidence type="ECO:0000256" key="2">
    <source>
        <dbReference type="ARBA" id="ARBA00004286"/>
    </source>
</evidence>
<dbReference type="PANTHER" id="PTHR11467">
    <property type="entry name" value="HISTONE H1"/>
    <property type="match status" value="1"/>
</dbReference>
<comment type="subcellular location">
    <subcellularLocation>
        <location evidence="2">Chromosome</location>
    </subcellularLocation>
    <subcellularLocation>
        <location evidence="1">Nucleus</location>
    </subcellularLocation>
</comment>
<accession>A0AAV2IJ56</accession>
<dbReference type="InterPro" id="IPR036388">
    <property type="entry name" value="WH-like_DNA-bd_sf"/>
</dbReference>
<dbReference type="AlphaFoldDB" id="A0AAV2IJ56"/>
<dbReference type="GO" id="GO:0030261">
    <property type="term" value="P:chromosome condensation"/>
    <property type="evidence" value="ECO:0007669"/>
    <property type="project" value="TreeGrafter"/>
</dbReference>
<evidence type="ECO:0000313" key="8">
    <source>
        <dbReference type="EMBL" id="CAL1546385.1"/>
    </source>
</evidence>
<keyword evidence="9" id="KW-1185">Reference proteome</keyword>
<sequence>MSEVCSSSIRPKYREMIAAAIKVYKKRTGSSRQEILKYITSYYNLGENHTAVNHQLKLALKACVHDGNLIQTKGSGANGSFRLVKTSKQINKAKIVQATKPTGAKKSPVMSQTLSVPQNMLPQQIAPVALYVVKSQNIISKAADFKCVNLQNNAPPHAPIQRVHFPDNSAVHNVSSEHFYSPKSLTLQDTLQNIKPPINGNAAVSKKKFHLWTKDLSDENEKLKLLKMRILKNFKENPIPVITCTHPIVPELTSLYRNCKLCYIRGMQKKSMVKCYVCNTFLCLNGNRNCLLEFHKRDDDDGGGSDGDDDGDDDGGGGDGGDGDEH</sequence>
<dbReference type="GO" id="GO:0045910">
    <property type="term" value="P:negative regulation of DNA recombination"/>
    <property type="evidence" value="ECO:0007669"/>
    <property type="project" value="TreeGrafter"/>
</dbReference>
<evidence type="ECO:0000256" key="1">
    <source>
        <dbReference type="ARBA" id="ARBA00004123"/>
    </source>
</evidence>
<dbReference type="Gene3D" id="1.10.10.10">
    <property type="entry name" value="Winged helix-like DNA-binding domain superfamily/Winged helix DNA-binding domain"/>
    <property type="match status" value="1"/>
</dbReference>
<dbReference type="FunFam" id="1.10.10.10:FF:000140">
    <property type="entry name" value="Histone H1.0"/>
    <property type="match status" value="1"/>
</dbReference>
<keyword evidence="3" id="KW-0158">Chromosome</keyword>
<dbReference type="GO" id="GO:0003690">
    <property type="term" value="F:double-stranded DNA binding"/>
    <property type="evidence" value="ECO:0007669"/>
    <property type="project" value="TreeGrafter"/>
</dbReference>
<evidence type="ECO:0000259" key="7">
    <source>
        <dbReference type="PROSITE" id="PS51504"/>
    </source>
</evidence>
<feature type="domain" description="H15" evidence="7">
    <location>
        <begin position="9"/>
        <end position="85"/>
    </location>
</feature>
<evidence type="ECO:0000256" key="3">
    <source>
        <dbReference type="ARBA" id="ARBA00022454"/>
    </source>
</evidence>
<evidence type="ECO:0000256" key="6">
    <source>
        <dbReference type="SAM" id="MobiDB-lite"/>
    </source>
</evidence>
<dbReference type="Pfam" id="PF00538">
    <property type="entry name" value="Linker_histone"/>
    <property type="match status" value="1"/>
</dbReference>
<dbReference type="Proteomes" id="UP001497497">
    <property type="component" value="Unassembled WGS sequence"/>
</dbReference>
<dbReference type="PROSITE" id="PS51504">
    <property type="entry name" value="H15"/>
    <property type="match status" value="1"/>
</dbReference>
<evidence type="ECO:0000256" key="5">
    <source>
        <dbReference type="ARBA" id="ARBA00023242"/>
    </source>
</evidence>
<organism evidence="8 9">
    <name type="scientific">Lymnaea stagnalis</name>
    <name type="common">Great pond snail</name>
    <name type="synonym">Helix stagnalis</name>
    <dbReference type="NCBI Taxonomy" id="6523"/>
    <lineage>
        <taxon>Eukaryota</taxon>
        <taxon>Metazoa</taxon>
        <taxon>Spiralia</taxon>
        <taxon>Lophotrochozoa</taxon>
        <taxon>Mollusca</taxon>
        <taxon>Gastropoda</taxon>
        <taxon>Heterobranchia</taxon>
        <taxon>Euthyneura</taxon>
        <taxon>Panpulmonata</taxon>
        <taxon>Hygrophila</taxon>
        <taxon>Lymnaeoidea</taxon>
        <taxon>Lymnaeidae</taxon>
        <taxon>Lymnaea</taxon>
    </lineage>
</organism>
<dbReference type="PANTHER" id="PTHR11467:SF36">
    <property type="entry name" value="HISTONE 24-RELATED"/>
    <property type="match status" value="1"/>
</dbReference>
<evidence type="ECO:0000313" key="9">
    <source>
        <dbReference type="Proteomes" id="UP001497497"/>
    </source>
</evidence>
<keyword evidence="4" id="KW-0238">DNA-binding</keyword>
<dbReference type="GO" id="GO:0031492">
    <property type="term" value="F:nucleosomal DNA binding"/>
    <property type="evidence" value="ECO:0007669"/>
    <property type="project" value="TreeGrafter"/>
</dbReference>
<name>A0AAV2IJ56_LYMST</name>
<keyword evidence="5" id="KW-0539">Nucleus</keyword>
<comment type="caution">
    <text evidence="8">The sequence shown here is derived from an EMBL/GenBank/DDBJ whole genome shotgun (WGS) entry which is preliminary data.</text>
</comment>
<dbReference type="GO" id="GO:0005634">
    <property type="term" value="C:nucleus"/>
    <property type="evidence" value="ECO:0007669"/>
    <property type="project" value="UniProtKB-SubCell"/>
</dbReference>
<gene>
    <name evidence="8" type="ORF">GSLYS_00019762001</name>
</gene>
<reference evidence="8 9" key="1">
    <citation type="submission" date="2024-04" db="EMBL/GenBank/DDBJ databases">
        <authorList>
            <consortium name="Genoscope - CEA"/>
            <person name="William W."/>
        </authorList>
    </citation>
    <scope>NUCLEOTIDE SEQUENCE [LARGE SCALE GENOMIC DNA]</scope>
</reference>
<dbReference type="GO" id="GO:0000786">
    <property type="term" value="C:nucleosome"/>
    <property type="evidence" value="ECO:0007669"/>
    <property type="project" value="InterPro"/>
</dbReference>
<feature type="compositionally biased region" description="Acidic residues" evidence="6">
    <location>
        <begin position="300"/>
        <end position="326"/>
    </location>
</feature>
<feature type="region of interest" description="Disordered" evidence="6">
    <location>
        <begin position="296"/>
        <end position="326"/>
    </location>
</feature>
<dbReference type="CDD" id="cd00073">
    <property type="entry name" value="H15"/>
    <property type="match status" value="1"/>
</dbReference>
<protein>
    <recommendedName>
        <fullName evidence="7">H15 domain-containing protein</fullName>
    </recommendedName>
</protein>
<dbReference type="SMART" id="SM00526">
    <property type="entry name" value="H15"/>
    <property type="match status" value="1"/>
</dbReference>